<evidence type="ECO:0000313" key="2">
    <source>
        <dbReference type="Proteomes" id="UP000887540"/>
    </source>
</evidence>
<organism evidence="2 3">
    <name type="scientific">Acrobeloides nanus</name>
    <dbReference type="NCBI Taxonomy" id="290746"/>
    <lineage>
        <taxon>Eukaryota</taxon>
        <taxon>Metazoa</taxon>
        <taxon>Ecdysozoa</taxon>
        <taxon>Nematoda</taxon>
        <taxon>Chromadorea</taxon>
        <taxon>Rhabditida</taxon>
        <taxon>Tylenchina</taxon>
        <taxon>Cephalobomorpha</taxon>
        <taxon>Cephaloboidea</taxon>
        <taxon>Cephalobidae</taxon>
        <taxon>Acrobeloides</taxon>
    </lineage>
</organism>
<dbReference type="Proteomes" id="UP000887540">
    <property type="component" value="Unplaced"/>
</dbReference>
<dbReference type="AlphaFoldDB" id="A0A914E854"/>
<dbReference type="Pfam" id="PF10323">
    <property type="entry name" value="7TM_GPCR_Srv"/>
    <property type="match status" value="1"/>
</dbReference>
<proteinExistence type="predicted"/>
<reference evidence="3" key="1">
    <citation type="submission" date="2022-11" db="UniProtKB">
        <authorList>
            <consortium name="WormBaseParasite"/>
        </authorList>
    </citation>
    <scope>IDENTIFICATION</scope>
</reference>
<feature type="transmembrane region" description="Helical" evidence="1">
    <location>
        <begin position="23"/>
        <end position="44"/>
    </location>
</feature>
<keyword evidence="1" id="KW-0472">Membrane</keyword>
<keyword evidence="1" id="KW-0812">Transmembrane</keyword>
<name>A0A914E854_9BILA</name>
<dbReference type="InterPro" id="IPR019426">
    <property type="entry name" value="7TM_GPCR_serpentine_rcpt_Srv"/>
</dbReference>
<evidence type="ECO:0000313" key="3">
    <source>
        <dbReference type="WBParaSite" id="ACRNAN_scaffold6396.g32026.t1"/>
    </source>
</evidence>
<protein>
    <submittedName>
        <fullName evidence="3">Uncharacterized protein</fullName>
    </submittedName>
</protein>
<keyword evidence="1" id="KW-1133">Transmembrane helix</keyword>
<evidence type="ECO:0000256" key="1">
    <source>
        <dbReference type="SAM" id="Phobius"/>
    </source>
</evidence>
<dbReference type="WBParaSite" id="ACRNAN_scaffold6396.g32026.t1">
    <property type="protein sequence ID" value="ACRNAN_scaffold6396.g32026.t1"/>
    <property type="gene ID" value="ACRNAN_scaffold6396.g32026"/>
</dbReference>
<accession>A0A914E854</accession>
<sequence>MELPQLGVALNWYMENDRIKGKILIMTELYGAPSCLFVILIMAINRYTAVKLPIKYKLVISKQRLATFYYIFFQDMDG</sequence>
<keyword evidence="2" id="KW-1185">Reference proteome</keyword>